<protein>
    <submittedName>
        <fullName evidence="1">Uncharacterized protein</fullName>
    </submittedName>
</protein>
<dbReference type="AlphaFoldDB" id="A0A8S1N8W4"/>
<reference evidence="1" key="1">
    <citation type="submission" date="2021-01" db="EMBL/GenBank/DDBJ databases">
        <authorList>
            <consortium name="Genoscope - CEA"/>
            <person name="William W."/>
        </authorList>
    </citation>
    <scope>NUCLEOTIDE SEQUENCE</scope>
</reference>
<organism evidence="1 2">
    <name type="scientific">Paramecium sonneborni</name>
    <dbReference type="NCBI Taxonomy" id="65129"/>
    <lineage>
        <taxon>Eukaryota</taxon>
        <taxon>Sar</taxon>
        <taxon>Alveolata</taxon>
        <taxon>Ciliophora</taxon>
        <taxon>Intramacronucleata</taxon>
        <taxon>Oligohymenophorea</taxon>
        <taxon>Peniculida</taxon>
        <taxon>Parameciidae</taxon>
        <taxon>Paramecium</taxon>
    </lineage>
</organism>
<evidence type="ECO:0000313" key="1">
    <source>
        <dbReference type="EMBL" id="CAD8089497.1"/>
    </source>
</evidence>
<gene>
    <name evidence="1" type="ORF">PSON_ATCC_30995.1.T0540145</name>
</gene>
<evidence type="ECO:0000313" key="2">
    <source>
        <dbReference type="Proteomes" id="UP000692954"/>
    </source>
</evidence>
<proteinExistence type="predicted"/>
<dbReference type="Proteomes" id="UP000692954">
    <property type="component" value="Unassembled WGS sequence"/>
</dbReference>
<keyword evidence="2" id="KW-1185">Reference proteome</keyword>
<accession>A0A8S1N8W4</accession>
<comment type="caution">
    <text evidence="1">The sequence shown here is derived from an EMBL/GenBank/DDBJ whole genome shotgun (WGS) entry which is preliminary data.</text>
</comment>
<name>A0A8S1N8W4_9CILI</name>
<sequence>MLHQKKTLNFCDQFQLFQDINFKVIPITKKEKRQYHRYFEDESNQSIAEDIFQQMGNTIDEKEPLKLNINSNGNDNWKTFYAFRLNQLKPIRLDLNHNELTQLISEEWKKIKIKNIKKSDIIPIQKINRQKIAKGKNQQPKFSHQKKQLLQNENQSSNNKFLENIKETSFKIIINGKSYELLGDTLVKAIQNKTNEIFLQDNENESICFESSSDYYSHTFMTEKDDDNLVIENKLNSFL</sequence>
<dbReference type="EMBL" id="CAJJDN010000054">
    <property type="protein sequence ID" value="CAD8089497.1"/>
    <property type="molecule type" value="Genomic_DNA"/>
</dbReference>